<dbReference type="EMBL" id="FRAU01000003">
    <property type="protein sequence ID" value="SHK42702.1"/>
    <property type="molecule type" value="Genomic_DNA"/>
</dbReference>
<accession>A0A1M6SD62</accession>
<keyword evidence="1" id="KW-0812">Transmembrane</keyword>
<dbReference type="Proteomes" id="UP000185812">
    <property type="component" value="Unassembled WGS sequence"/>
</dbReference>
<feature type="transmembrane region" description="Helical" evidence="1">
    <location>
        <begin position="7"/>
        <end position="31"/>
    </location>
</feature>
<evidence type="ECO:0000256" key="1">
    <source>
        <dbReference type="SAM" id="Phobius"/>
    </source>
</evidence>
<keyword evidence="1" id="KW-1133">Transmembrane helix</keyword>
<protein>
    <submittedName>
        <fullName evidence="2">Uncharacterized protein</fullName>
    </submittedName>
</protein>
<reference evidence="3" key="1">
    <citation type="submission" date="2016-11" db="EMBL/GenBank/DDBJ databases">
        <authorList>
            <person name="Varghese N."/>
            <person name="Submissions S."/>
        </authorList>
    </citation>
    <scope>NUCLEOTIDE SEQUENCE [LARGE SCALE GENOMIC DNA]</scope>
    <source>
        <strain evidence="3">DSM 22212</strain>
    </source>
</reference>
<dbReference type="AlphaFoldDB" id="A0A1M6SD62"/>
<evidence type="ECO:0000313" key="3">
    <source>
        <dbReference type="Proteomes" id="UP000185812"/>
    </source>
</evidence>
<feature type="transmembrane region" description="Helical" evidence="1">
    <location>
        <begin position="37"/>
        <end position="57"/>
    </location>
</feature>
<feature type="transmembrane region" description="Helical" evidence="1">
    <location>
        <begin position="120"/>
        <end position="148"/>
    </location>
</feature>
<dbReference type="RefSeq" id="WP_072714930.1">
    <property type="nucleotide sequence ID" value="NZ_FRAU01000003.1"/>
</dbReference>
<keyword evidence="3" id="KW-1185">Reference proteome</keyword>
<sequence>MPKQLPSILLGGAVIAVANTLLGALVMHFVLQRSFMAVPLSYVGCLVSTGAGLLAVWHYTSTYQTTISGGQGAMMGFWAGAVATLVGSGLSHLLSLAGLLPDLSSVRMDRDIPAVAQHSLFQILGYLLIVTVYAVLGLIGGVLGAAVFKKGSAYQDDSTASDFI</sequence>
<evidence type="ECO:0000313" key="2">
    <source>
        <dbReference type="EMBL" id="SHK42702.1"/>
    </source>
</evidence>
<organism evidence="2 3">
    <name type="scientific">Rhodothermus profundi</name>
    <dbReference type="NCBI Taxonomy" id="633813"/>
    <lineage>
        <taxon>Bacteria</taxon>
        <taxon>Pseudomonadati</taxon>
        <taxon>Rhodothermota</taxon>
        <taxon>Rhodothermia</taxon>
        <taxon>Rhodothermales</taxon>
        <taxon>Rhodothermaceae</taxon>
        <taxon>Rhodothermus</taxon>
    </lineage>
</organism>
<name>A0A1M6SD62_9BACT</name>
<dbReference type="OrthoDB" id="1524923at2"/>
<gene>
    <name evidence="2" type="ORF">SAMN04488087_1051</name>
</gene>
<proteinExistence type="predicted"/>
<keyword evidence="1" id="KW-0472">Membrane</keyword>
<feature type="transmembrane region" description="Helical" evidence="1">
    <location>
        <begin position="77"/>
        <end position="100"/>
    </location>
</feature>